<feature type="region of interest" description="Disordered" evidence="3">
    <location>
        <begin position="278"/>
        <end position="311"/>
    </location>
</feature>
<evidence type="ECO:0000259" key="4">
    <source>
        <dbReference type="Pfam" id="PF10254"/>
    </source>
</evidence>
<evidence type="ECO:0000256" key="1">
    <source>
        <dbReference type="ARBA" id="ARBA00008590"/>
    </source>
</evidence>
<feature type="domain" description="Phosphofurin acidic cluster sorting protein 1/2 C-terminal" evidence="4">
    <location>
        <begin position="569"/>
        <end position="666"/>
    </location>
</feature>
<comment type="similarity">
    <text evidence="1">Belongs to the PACS family.</text>
</comment>
<feature type="compositionally biased region" description="Polar residues" evidence="3">
    <location>
        <begin position="769"/>
        <end position="778"/>
    </location>
</feature>
<feature type="domain" description="Phosphofurin acidic cluster sorting protein 1/2 C-terminal" evidence="4">
    <location>
        <begin position="1205"/>
        <end position="1244"/>
    </location>
</feature>
<dbReference type="AlphaFoldDB" id="A0A0X3Q1U3"/>
<dbReference type="Pfam" id="PF10254">
    <property type="entry name" value="Pacs-1"/>
    <property type="match status" value="3"/>
</dbReference>
<feature type="non-terminal residue" evidence="6">
    <location>
        <position position="1"/>
    </location>
</feature>
<name>A0A0X3Q1U3_SCHSO</name>
<keyword evidence="2" id="KW-0597">Phosphoprotein</keyword>
<evidence type="ECO:0000256" key="2">
    <source>
        <dbReference type="ARBA" id="ARBA00022553"/>
    </source>
</evidence>
<dbReference type="PANTHER" id="PTHR13280:SF17">
    <property type="entry name" value="KRUEPPEL TARGET AT 95D, ISOFORM A"/>
    <property type="match status" value="1"/>
</dbReference>
<feature type="region of interest" description="Disordered" evidence="3">
    <location>
        <begin position="365"/>
        <end position="392"/>
    </location>
</feature>
<accession>A0A0X3Q1U3</accession>
<proteinExistence type="inferred from homology"/>
<feature type="compositionally biased region" description="Acidic residues" evidence="3">
    <location>
        <begin position="283"/>
        <end position="304"/>
    </location>
</feature>
<gene>
    <name evidence="6" type="ORF">TR112431</name>
</gene>
<feature type="domain" description="Phosphofurin acidic cluster sorting protein 1/2 N-terminal C2" evidence="5">
    <location>
        <begin position="159"/>
        <end position="219"/>
    </location>
</feature>
<evidence type="ECO:0000256" key="3">
    <source>
        <dbReference type="SAM" id="MobiDB-lite"/>
    </source>
</evidence>
<feature type="region of interest" description="Disordered" evidence="3">
    <location>
        <begin position="686"/>
        <end position="709"/>
    </location>
</feature>
<organism evidence="6">
    <name type="scientific">Schistocephalus solidus</name>
    <name type="common">Tapeworm</name>
    <dbReference type="NCBI Taxonomy" id="70667"/>
    <lineage>
        <taxon>Eukaryota</taxon>
        <taxon>Metazoa</taxon>
        <taxon>Spiralia</taxon>
        <taxon>Lophotrochozoa</taxon>
        <taxon>Platyhelminthes</taxon>
        <taxon>Cestoda</taxon>
        <taxon>Eucestoda</taxon>
        <taxon>Diphyllobothriidea</taxon>
        <taxon>Diphyllobothriidae</taxon>
        <taxon>Schistocephalus</taxon>
    </lineage>
</organism>
<evidence type="ECO:0008006" key="7">
    <source>
        <dbReference type="Google" id="ProtNLM"/>
    </source>
</evidence>
<feature type="region of interest" description="Disordered" evidence="3">
    <location>
        <begin position="762"/>
        <end position="808"/>
    </location>
</feature>
<dbReference type="InterPro" id="IPR057541">
    <property type="entry name" value="PACS1/2_N"/>
</dbReference>
<reference evidence="6" key="1">
    <citation type="submission" date="2016-01" db="EMBL/GenBank/DDBJ databases">
        <title>Reference transcriptome for the parasite Schistocephalus solidus: insights into the molecular evolution of parasitism.</title>
        <authorList>
            <person name="Hebert F.O."/>
            <person name="Grambauer S."/>
            <person name="Barber I."/>
            <person name="Landry C.R."/>
            <person name="Aubin-Horth N."/>
        </authorList>
    </citation>
    <scope>NUCLEOTIDE SEQUENCE</scope>
</reference>
<evidence type="ECO:0000313" key="6">
    <source>
        <dbReference type="EMBL" id="JAP58095.1"/>
    </source>
</evidence>
<dbReference type="InterPro" id="IPR019381">
    <property type="entry name" value="PACS1/2_C"/>
</dbReference>
<protein>
    <recommendedName>
        <fullName evidence="7">Phosphofurin acidic cluster sorting protein 2</fullName>
    </recommendedName>
</protein>
<feature type="domain" description="Phosphofurin acidic cluster sorting protein 1/2 C-terminal" evidence="4">
    <location>
        <begin position="912"/>
        <end position="1117"/>
    </location>
</feature>
<feature type="region of interest" description="Disordered" evidence="3">
    <location>
        <begin position="937"/>
        <end position="978"/>
    </location>
</feature>
<dbReference type="EMBL" id="GEEE01005130">
    <property type="protein sequence ID" value="JAP58095.1"/>
    <property type="molecule type" value="Transcribed_RNA"/>
</dbReference>
<sequence length="1275" mass="135507">FMVVFLYIYSRRRTELVCGSSLILSEVVGLAPFCTNMSGGAMVSMKMSATWDAEKSSSSTIHRLCHIQIAQIIFDRPGDSDGGFHVAVRMRNNARRVLRSPEINMVPPRLPSSVGCQSEAGAALTAPVVPSVSVAAPPFGFSTMPAVPPAPVRGSGGSILIDLNCTIHYTHVLKMDSNILQIVLQRRKKYKNTTMNLGYKTFAYCNISLSQVLQRRIEHRFLDMYAEPKCLGAPIGRIEVHCLSTLPLERDQINGGCKDPQVSFTVEEEEEEEGDFILPDAFSDPDDSDHAEDSEGEQTGEEETGVNRQKKIMKSVSVGQIKQKVVRLLKRLKLFDPNEDIDSCTNSHLWDDFDKMEAISDADEESDADGTESISFHSTPRPNIRPFFGHTGSSEETLSVDAGARILRRLQKEVLAADRSQLPDAANTSADSATVGPPAMTAIGLPERAGGGQAGESMRHRRTTGVKFPGRFGQIKRRTTGRKSSRGTTVDPTAAAVAAATGCSPTIVRPSDREPALGGHEESMAVASRLISSSAPAPTSRWSITYPCDFAAHLRSAESDINLLSGSLADVQFFVNNLEPGGRMAALALTQAHCVKLTCVSSYAEVKQAMGQLASLSHRHPDDRAVRVCVVGGDSLLNSVLRAYVEQVGSKPETVAAAFRFYVVPVSGLYAAFSATTGGEVCRRSSSLTHQSRQTEAKTSASNTGSPLLTGYHREFEKLPAGTGHSPTQNLVAQRLCCMDPQYSRLFADLATGLMSPSPITASWGGGEQLSNHSSTPDSAPWSREGASDGGPFVTEVSAPPRRRRSDSRVPSLIEEFVHRLVTYLDTANHLLPLPIGECLVAVTSAPSVMASSLPAVATTAKAAGVLANSRSPPTGVTSCSSSPFTVLFSSPPDVNSPLPMVANSQDPNVLGEESGQVFVPFLLSVGLGSEAILPSCLRSPANQPPPAGDSPMNLTSDPPEQCSHPPGAPHLLSRPSIGSDRTTYELQLEYWSSATSAPTSVSAVSGAPPLPLSGGFPQSTTSLNLGPTRPFTNKVSCRGMVVTLKCGGSPQPNFAPSSTIALPKAFSNAAQQLNLVLLTREKKPKIMRIGKRTKEVLFRPEVSEGLTRLICTCKAAPHLAGGSEGVAPVGARLGHSLSLLEPSGASVASPGPSASVVGRSDSVTNSVAGTGNITGSKSLKSSDHPPVSVSKADDISVSSIFSAAQTSENLVIRVCIDGVEWPTTKFFQVSPCWRTHVRIFPLVTISPLDDCLSVANFSLPVANLFSCASSTISP</sequence>
<feature type="domain" description="Phosphofurin acidic cluster sorting protein 1/2 N-terminal C2" evidence="5">
    <location>
        <begin position="43"/>
        <end position="109"/>
    </location>
</feature>
<evidence type="ECO:0000259" key="5">
    <source>
        <dbReference type="Pfam" id="PF25332"/>
    </source>
</evidence>
<dbReference type="PANTHER" id="PTHR13280">
    <property type="entry name" value="PHOSPHOFURIN ACIDIC CLUSTER SORTING PROTEIN"/>
    <property type="match status" value="1"/>
</dbReference>
<feature type="compositionally biased region" description="Polar residues" evidence="3">
    <location>
        <begin position="686"/>
        <end position="707"/>
    </location>
</feature>
<dbReference type="Pfam" id="PF25332">
    <property type="entry name" value="C2_PACS_N"/>
    <property type="match status" value="2"/>
</dbReference>
<dbReference type="GO" id="GO:0072659">
    <property type="term" value="P:protein localization to plasma membrane"/>
    <property type="evidence" value="ECO:0007669"/>
    <property type="project" value="TreeGrafter"/>
</dbReference>